<evidence type="ECO:0000256" key="1">
    <source>
        <dbReference type="SAM" id="SignalP"/>
    </source>
</evidence>
<dbReference type="EMBL" id="AEEC02000001">
    <property type="protein sequence ID" value="EOA06691.1"/>
    <property type="molecule type" value="Genomic_DNA"/>
</dbReference>
<gene>
    <name evidence="2" type="ORF">HFRIS_000220</name>
</gene>
<evidence type="ECO:0000313" key="2">
    <source>
        <dbReference type="EMBL" id="EOA06691.1"/>
    </source>
</evidence>
<feature type="chain" id="PRO_5042483035" evidence="1">
    <location>
        <begin position="27"/>
        <end position="136"/>
    </location>
</feature>
<dbReference type="RefSeq" id="WP_006461166.1">
    <property type="nucleotide sequence ID" value="NZ_AEEC02000001.1"/>
</dbReference>
<name>A0AAI9IID9_9BURK</name>
<dbReference type="AlphaFoldDB" id="A0AAI9IID9"/>
<dbReference type="Proteomes" id="UP000006772">
    <property type="component" value="Unassembled WGS sequence"/>
</dbReference>
<keyword evidence="1" id="KW-0732">Signal</keyword>
<protein>
    <submittedName>
        <fullName evidence="2">Uncharacterized protein</fullName>
    </submittedName>
</protein>
<organism evidence="2 3">
    <name type="scientific">Herbaspirillum frisingense GSF30</name>
    <dbReference type="NCBI Taxonomy" id="864073"/>
    <lineage>
        <taxon>Bacteria</taxon>
        <taxon>Pseudomonadati</taxon>
        <taxon>Pseudomonadota</taxon>
        <taxon>Betaproteobacteria</taxon>
        <taxon>Burkholderiales</taxon>
        <taxon>Oxalobacteraceae</taxon>
        <taxon>Herbaspirillum</taxon>
    </lineage>
</organism>
<evidence type="ECO:0000313" key="3">
    <source>
        <dbReference type="Proteomes" id="UP000006772"/>
    </source>
</evidence>
<comment type="caution">
    <text evidence="2">The sequence shown here is derived from an EMBL/GenBank/DDBJ whole genome shotgun (WGS) entry which is preliminary data.</text>
</comment>
<sequence>MKSPILRRLALSLSLVSALLAAPVHAQSSDRDLSTGLVVVSVMAPVAFISDISDYKLTDFWASLDGTYYVVERVSDGVSGSITVGRNISGAASLGVGESLRFVTTTSGTLLVAAGNVLAIIPTAMGKALLKSEKLS</sequence>
<reference evidence="2 3" key="1">
    <citation type="journal article" date="2013" name="Front. Microbiol.">
        <title>The genome of the endophytic bacterium H. frisingense GSF30(T) identifies diverse strategies in the Herbaspirillum genus to interact with plants.</title>
        <authorList>
            <person name="Straub D."/>
            <person name="Rothballer M."/>
            <person name="Hartmann A."/>
            <person name="Ludewig U."/>
        </authorList>
    </citation>
    <scope>NUCLEOTIDE SEQUENCE [LARGE SCALE GENOMIC DNA]</scope>
    <source>
        <strain evidence="2 3">GSF30</strain>
    </source>
</reference>
<accession>A0AAI9IID9</accession>
<proteinExistence type="predicted"/>
<feature type="signal peptide" evidence="1">
    <location>
        <begin position="1"/>
        <end position="26"/>
    </location>
</feature>